<evidence type="ECO:0000313" key="6">
    <source>
        <dbReference type="Proteomes" id="UP000197003"/>
    </source>
</evidence>
<dbReference type="InterPro" id="IPR001314">
    <property type="entry name" value="Peptidase_S1A"/>
</dbReference>
<dbReference type="GO" id="GO:0004252">
    <property type="term" value="F:serine-type endopeptidase activity"/>
    <property type="evidence" value="ECO:0007669"/>
    <property type="project" value="InterPro"/>
</dbReference>
<evidence type="ECO:0000256" key="3">
    <source>
        <dbReference type="SAM" id="SignalP"/>
    </source>
</evidence>
<feature type="domain" description="Peptidase S1" evidence="4">
    <location>
        <begin position="33"/>
        <end position="261"/>
    </location>
</feature>
<comment type="similarity">
    <text evidence="1">Belongs to the peptidase S1 family.</text>
</comment>
<reference evidence="5 6" key="1">
    <citation type="submission" date="2017-04" db="EMBL/GenBank/DDBJ databases">
        <title>Whole genome sequence of Bdellovibrio bacteriovorus strain SSB218315.</title>
        <authorList>
            <person name="Oyedara O."/>
            <person name="Rodriguez-Perez M.A."/>
        </authorList>
    </citation>
    <scope>NUCLEOTIDE SEQUENCE [LARGE SCALE GENOMIC DNA]</scope>
    <source>
        <strain evidence="5 6">SSB218315</strain>
    </source>
</reference>
<gene>
    <name evidence="5" type="ORF">B9G79_15285</name>
</gene>
<dbReference type="PRINTS" id="PR00722">
    <property type="entry name" value="CHYMOTRYPSIN"/>
</dbReference>
<keyword evidence="3" id="KW-0732">Signal</keyword>
<evidence type="ECO:0000256" key="1">
    <source>
        <dbReference type="ARBA" id="ARBA00007664"/>
    </source>
</evidence>
<evidence type="ECO:0000259" key="4">
    <source>
        <dbReference type="PROSITE" id="PS50240"/>
    </source>
</evidence>
<dbReference type="InterPro" id="IPR043504">
    <property type="entry name" value="Peptidase_S1_PA_chymotrypsin"/>
</dbReference>
<dbReference type="OrthoDB" id="5290463at2"/>
<protein>
    <submittedName>
        <fullName evidence="5">Trypsin</fullName>
    </submittedName>
</protein>
<dbReference type="Proteomes" id="UP000197003">
    <property type="component" value="Chromosome"/>
</dbReference>
<evidence type="ECO:0000256" key="2">
    <source>
        <dbReference type="ARBA" id="ARBA00023157"/>
    </source>
</evidence>
<dbReference type="SMART" id="SM00020">
    <property type="entry name" value="Tryp_SPc"/>
    <property type="match status" value="1"/>
</dbReference>
<evidence type="ECO:0000313" key="5">
    <source>
        <dbReference type="EMBL" id="ASD64827.1"/>
    </source>
</evidence>
<keyword evidence="2" id="KW-1015">Disulfide bond</keyword>
<dbReference type="Pfam" id="PF00089">
    <property type="entry name" value="Trypsin"/>
    <property type="match status" value="1"/>
</dbReference>
<dbReference type="InterPro" id="IPR001254">
    <property type="entry name" value="Trypsin_dom"/>
</dbReference>
<dbReference type="InterPro" id="IPR050430">
    <property type="entry name" value="Peptidase_S1"/>
</dbReference>
<dbReference type="SUPFAM" id="SSF50494">
    <property type="entry name" value="Trypsin-like serine proteases"/>
    <property type="match status" value="1"/>
</dbReference>
<organism evidence="5 6">
    <name type="scientific">Bdellovibrio bacteriovorus</name>
    <dbReference type="NCBI Taxonomy" id="959"/>
    <lineage>
        <taxon>Bacteria</taxon>
        <taxon>Pseudomonadati</taxon>
        <taxon>Bdellovibrionota</taxon>
        <taxon>Bdellovibrionia</taxon>
        <taxon>Bdellovibrionales</taxon>
        <taxon>Pseudobdellovibrionaceae</taxon>
        <taxon>Bdellovibrio</taxon>
    </lineage>
</organism>
<dbReference type="AlphaFoldDB" id="A0A1Z3NBL0"/>
<sequence>MNKALLLVSSLFLMAACAPQNSPNLTVADNTAIVGGDKVEAASNIGRSTVGIYESKIGYICSGTLIAKNLVLTAAHCVDPNAKDLAIYFTSEMKKASKEQIRRVTGQVVHDGYTGAVQTKDTNDIAVLRFEGEAPAGYTVAPILFEQGHLNNDVKTIVAGYGLNWTIVMSKGAGTLRTTKLSIDDINFSRTEVMLGQSLRKGICSGDSGGPAYLEINGRLHVWGVASRGDSLPGLLTPKCMLFSVFTRVDAHQTFIQDAIVELSKF</sequence>
<dbReference type="PROSITE" id="PS00134">
    <property type="entry name" value="TRYPSIN_HIS"/>
    <property type="match status" value="1"/>
</dbReference>
<feature type="chain" id="PRO_5012328543" evidence="3">
    <location>
        <begin position="19"/>
        <end position="266"/>
    </location>
</feature>
<dbReference type="GO" id="GO:0006508">
    <property type="term" value="P:proteolysis"/>
    <property type="evidence" value="ECO:0007669"/>
    <property type="project" value="InterPro"/>
</dbReference>
<dbReference type="PROSITE" id="PS51257">
    <property type="entry name" value="PROKAR_LIPOPROTEIN"/>
    <property type="match status" value="1"/>
</dbReference>
<dbReference type="EMBL" id="CP020946">
    <property type="protein sequence ID" value="ASD64827.1"/>
    <property type="molecule type" value="Genomic_DNA"/>
</dbReference>
<accession>A0A1Z3NBL0</accession>
<proteinExistence type="inferred from homology"/>
<dbReference type="RefSeq" id="WP_088566261.1">
    <property type="nucleotide sequence ID" value="NZ_CP020946.1"/>
</dbReference>
<dbReference type="PROSITE" id="PS50240">
    <property type="entry name" value="TRYPSIN_DOM"/>
    <property type="match status" value="1"/>
</dbReference>
<dbReference type="PANTHER" id="PTHR24276:SF98">
    <property type="entry name" value="FI18310P1-RELATED"/>
    <property type="match status" value="1"/>
</dbReference>
<dbReference type="InterPro" id="IPR018114">
    <property type="entry name" value="TRYPSIN_HIS"/>
</dbReference>
<feature type="signal peptide" evidence="3">
    <location>
        <begin position="1"/>
        <end position="18"/>
    </location>
</feature>
<dbReference type="InterPro" id="IPR009003">
    <property type="entry name" value="Peptidase_S1_PA"/>
</dbReference>
<dbReference type="PANTHER" id="PTHR24276">
    <property type="entry name" value="POLYSERASE-RELATED"/>
    <property type="match status" value="1"/>
</dbReference>
<dbReference type="Gene3D" id="2.40.10.10">
    <property type="entry name" value="Trypsin-like serine proteases"/>
    <property type="match status" value="1"/>
</dbReference>
<name>A0A1Z3NBL0_BDEBC</name>